<feature type="domain" description="HTH araC/xylS-type" evidence="4">
    <location>
        <begin position="90"/>
        <end position="180"/>
    </location>
</feature>
<dbReference type="NCBIfam" id="NF011732">
    <property type="entry name" value="PRK15185.1"/>
    <property type="match status" value="1"/>
</dbReference>
<protein>
    <submittedName>
        <fullName evidence="5">Transcriptional regulator HilD</fullName>
    </submittedName>
</protein>
<accession>A0A658IC65</accession>
<dbReference type="PANTHER" id="PTHR47894">
    <property type="entry name" value="HTH-TYPE TRANSCRIPTIONAL REGULATOR GADX"/>
    <property type="match status" value="1"/>
</dbReference>
<feature type="non-terminal residue" evidence="5">
    <location>
        <position position="180"/>
    </location>
</feature>
<dbReference type="GO" id="GO:0005829">
    <property type="term" value="C:cytosol"/>
    <property type="evidence" value="ECO:0007669"/>
    <property type="project" value="TreeGrafter"/>
</dbReference>
<organism evidence="5">
    <name type="scientific">Salmonella enterica subsp. enterica serovar Newport str. CFSAN000835</name>
    <dbReference type="NCBI Taxonomy" id="1299174"/>
    <lineage>
        <taxon>Bacteria</taxon>
        <taxon>Pseudomonadati</taxon>
        <taxon>Pseudomonadota</taxon>
        <taxon>Gammaproteobacteria</taxon>
        <taxon>Enterobacterales</taxon>
        <taxon>Enterobacteriaceae</taxon>
        <taxon>Salmonella</taxon>
    </lineage>
</organism>
<evidence type="ECO:0000259" key="4">
    <source>
        <dbReference type="PROSITE" id="PS01124"/>
    </source>
</evidence>
<dbReference type="EMBL" id="QWJV01000468">
    <property type="protein sequence ID" value="RIQ11403.1"/>
    <property type="molecule type" value="Genomic_DNA"/>
</dbReference>
<dbReference type="PROSITE" id="PS01124">
    <property type="entry name" value="HTH_ARAC_FAMILY_2"/>
    <property type="match status" value="1"/>
</dbReference>
<evidence type="ECO:0000256" key="3">
    <source>
        <dbReference type="ARBA" id="ARBA00023163"/>
    </source>
</evidence>
<keyword evidence="3" id="KW-0804">Transcription</keyword>
<dbReference type="RefSeq" id="WP_119529024.1">
    <property type="nucleotide sequence ID" value="NZ_QWJV01000468.1"/>
</dbReference>
<feature type="non-terminal residue" evidence="5">
    <location>
        <position position="1"/>
    </location>
</feature>
<dbReference type="Proteomes" id="UP000839534">
    <property type="component" value="Unassembled WGS sequence"/>
</dbReference>
<dbReference type="PANTHER" id="PTHR47894:SF4">
    <property type="entry name" value="HTH-TYPE TRANSCRIPTIONAL REGULATOR GADX"/>
    <property type="match status" value="1"/>
</dbReference>
<dbReference type="Gene3D" id="1.10.10.60">
    <property type="entry name" value="Homeodomain-like"/>
    <property type="match status" value="1"/>
</dbReference>
<dbReference type="GO" id="GO:0000976">
    <property type="term" value="F:transcription cis-regulatory region binding"/>
    <property type="evidence" value="ECO:0007669"/>
    <property type="project" value="TreeGrafter"/>
</dbReference>
<proteinExistence type="predicted"/>
<reference evidence="5" key="1">
    <citation type="submission" date="2018-08" db="EMBL/GenBank/DDBJ databases">
        <title>Whole genome sequencing of Salmonella enterica serotype newport.</title>
        <authorList>
            <person name="Bell R."/>
        </authorList>
    </citation>
    <scope>NUCLEOTIDE SEQUENCE [LARGE SCALE GENOMIC DNA]</scope>
    <source>
        <strain evidence="5">CFSAN000835</strain>
    </source>
</reference>
<gene>
    <name evidence="5" type="primary">hilD</name>
    <name evidence="5" type="ORF">DLN06_27905</name>
</gene>
<keyword evidence="2" id="KW-0238">DNA-binding</keyword>
<keyword evidence="1" id="KW-0805">Transcription regulation</keyword>
<dbReference type="Pfam" id="PF12833">
    <property type="entry name" value="HTH_18"/>
    <property type="match status" value="1"/>
</dbReference>
<evidence type="ECO:0000256" key="2">
    <source>
        <dbReference type="ARBA" id="ARBA00023125"/>
    </source>
</evidence>
<evidence type="ECO:0000256" key="1">
    <source>
        <dbReference type="ARBA" id="ARBA00023015"/>
    </source>
</evidence>
<dbReference type="InterPro" id="IPR009057">
    <property type="entry name" value="Homeodomain-like_sf"/>
</dbReference>
<dbReference type="AlphaFoldDB" id="A0A658IC65"/>
<sequence>QTKIANPVEKVQKIFYTPDFPARREVFEHLKTAFSCTMDTSKSCNSCNNQSCIENEELIPYFLLFLLTAFLRLPESYEIILSSAQITLKERVYNIISSSPSKQWKLTDVADHIFMSTSTLKRKLAEEGTSFSDIYLSARMNQAAKLLRIGNHNVNSVALKCGYDSTSYFIQCFKKYFKTT</sequence>
<dbReference type="GO" id="GO:0003700">
    <property type="term" value="F:DNA-binding transcription factor activity"/>
    <property type="evidence" value="ECO:0007669"/>
    <property type="project" value="InterPro"/>
</dbReference>
<comment type="caution">
    <text evidence="5">The sequence shown here is derived from an EMBL/GenBank/DDBJ whole genome shotgun (WGS) entry which is preliminary data.</text>
</comment>
<name>A0A658IC65_SALNE</name>
<dbReference type="InterPro" id="IPR018060">
    <property type="entry name" value="HTH_AraC"/>
</dbReference>
<dbReference type="SMART" id="SM00342">
    <property type="entry name" value="HTH_ARAC"/>
    <property type="match status" value="1"/>
</dbReference>
<evidence type="ECO:0000313" key="5">
    <source>
        <dbReference type="EMBL" id="RIQ11403.1"/>
    </source>
</evidence>
<dbReference type="SUPFAM" id="SSF46689">
    <property type="entry name" value="Homeodomain-like"/>
    <property type="match status" value="1"/>
</dbReference>